<dbReference type="InterPro" id="IPR032466">
    <property type="entry name" value="Metal_Hydrolase"/>
</dbReference>
<gene>
    <name evidence="1" type="ORF">FHU36_004063</name>
</gene>
<name>A0A7X0C2Y5_9ACTN</name>
<evidence type="ECO:0000313" key="1">
    <source>
        <dbReference type="EMBL" id="MBB6347518.1"/>
    </source>
</evidence>
<reference evidence="1 2" key="1">
    <citation type="submission" date="2020-08" db="EMBL/GenBank/DDBJ databases">
        <title>Sequencing the genomes of 1000 actinobacteria strains.</title>
        <authorList>
            <person name="Klenk H.-P."/>
        </authorList>
    </citation>
    <scope>NUCLEOTIDE SEQUENCE [LARGE SCALE GENOMIC DNA]</scope>
    <source>
        <strain evidence="1 2">DSM 45913</strain>
    </source>
</reference>
<dbReference type="AlphaFoldDB" id="A0A7X0C2Y5"/>
<protein>
    <submittedName>
        <fullName evidence="1">Putative TIM-barrel fold metal-dependent hydrolase</fullName>
    </submittedName>
</protein>
<keyword evidence="2" id="KW-1185">Reference proteome</keyword>
<comment type="caution">
    <text evidence="1">The sequence shown here is derived from an EMBL/GenBank/DDBJ whole genome shotgun (WGS) entry which is preliminary data.</text>
</comment>
<dbReference type="RefSeq" id="WP_185085442.1">
    <property type="nucleotide sequence ID" value="NZ_JACHJB010000002.1"/>
</dbReference>
<evidence type="ECO:0000313" key="2">
    <source>
        <dbReference type="Proteomes" id="UP000583800"/>
    </source>
</evidence>
<accession>A0A7X0C2Y5</accession>
<sequence length="68" mass="7678">MPAFGSITPRTRCSGSRRCMWGNNFPIEKLWTDLRTLLSTWQNVPAGRSAEEIADVFGATANRVYRLC</sequence>
<proteinExistence type="predicted"/>
<organism evidence="1 2">
    <name type="scientific">Nonomuraea muscovyensis</name>
    <dbReference type="NCBI Taxonomy" id="1124761"/>
    <lineage>
        <taxon>Bacteria</taxon>
        <taxon>Bacillati</taxon>
        <taxon>Actinomycetota</taxon>
        <taxon>Actinomycetes</taxon>
        <taxon>Streptosporangiales</taxon>
        <taxon>Streptosporangiaceae</taxon>
        <taxon>Nonomuraea</taxon>
    </lineage>
</organism>
<dbReference type="Proteomes" id="UP000583800">
    <property type="component" value="Unassembled WGS sequence"/>
</dbReference>
<dbReference type="SUPFAM" id="SSF51556">
    <property type="entry name" value="Metallo-dependent hydrolases"/>
    <property type="match status" value="1"/>
</dbReference>
<dbReference type="EMBL" id="JACHJB010000002">
    <property type="protein sequence ID" value="MBB6347518.1"/>
    <property type="molecule type" value="Genomic_DNA"/>
</dbReference>
<dbReference type="GO" id="GO:0016787">
    <property type="term" value="F:hydrolase activity"/>
    <property type="evidence" value="ECO:0007669"/>
    <property type="project" value="UniProtKB-KW"/>
</dbReference>
<keyword evidence="1" id="KW-0378">Hydrolase</keyword>
<dbReference type="Gene3D" id="3.20.20.140">
    <property type="entry name" value="Metal-dependent hydrolases"/>
    <property type="match status" value="1"/>
</dbReference>